<feature type="binding site" evidence="8">
    <location>
        <position position="298"/>
    </location>
    <ligand>
        <name>Fe cation</name>
        <dbReference type="ChEBI" id="CHEBI:24875"/>
    </ligand>
</feature>
<dbReference type="InterPro" id="IPR022450">
    <property type="entry name" value="TsaD"/>
</dbReference>
<comment type="subcellular location">
    <subcellularLocation>
        <location evidence="8">Cytoplasm</location>
    </subcellularLocation>
</comment>
<keyword evidence="3 8" id="KW-0819">tRNA processing</keyword>
<keyword evidence="4 8" id="KW-0479">Metal-binding</keyword>
<comment type="function">
    <text evidence="8">Required for the formation of a threonylcarbamoyl group on adenosine at position 37 (t(6)A37) in tRNAs that read codons beginning with adenine. Is involved in the transfer of the threonylcarbamoyl moiety of threonylcarbamoyl-AMP (TC-AMP) to the N6 group of A37, together with TsaE and TsaB. TsaD likely plays a direct catalytic role in this reaction.</text>
</comment>
<feature type="binding site" evidence="8">
    <location>
        <position position="179"/>
    </location>
    <ligand>
        <name>substrate</name>
    </ligand>
</feature>
<feature type="binding site" evidence="8">
    <location>
        <position position="166"/>
    </location>
    <ligand>
        <name>substrate</name>
    </ligand>
</feature>
<dbReference type="InterPro" id="IPR017860">
    <property type="entry name" value="Peptidase_M22_CS"/>
</dbReference>
<dbReference type="PANTHER" id="PTHR11735">
    <property type="entry name" value="TRNA N6-ADENOSINE THREONYLCARBAMOYLTRANSFERASE"/>
    <property type="match status" value="1"/>
</dbReference>
<dbReference type="FunFam" id="3.30.420.40:FF:000012">
    <property type="entry name" value="tRNA N6-adenosine threonylcarbamoyltransferase"/>
    <property type="match status" value="1"/>
</dbReference>
<comment type="cofactor">
    <cofactor evidence="8">
        <name>Fe(2+)</name>
        <dbReference type="ChEBI" id="CHEBI:29033"/>
    </cofactor>
    <text evidence="8">Binds 1 Fe(2+) ion per subunit.</text>
</comment>
<reference evidence="10" key="1">
    <citation type="submission" date="2017-05" db="EMBL/GenBank/DDBJ databases">
        <authorList>
            <person name="Varghese N."/>
            <person name="Submissions S."/>
        </authorList>
    </citation>
    <scope>NUCLEOTIDE SEQUENCE</scope>
    <source>
        <strain evidence="10">DSM 18763</strain>
    </source>
</reference>
<dbReference type="PROSITE" id="PS01016">
    <property type="entry name" value="GLYCOPROTEASE"/>
    <property type="match status" value="1"/>
</dbReference>
<dbReference type="FunFam" id="3.30.420.40:FF:000040">
    <property type="entry name" value="tRNA N6-adenosine threonylcarbamoyltransferase"/>
    <property type="match status" value="1"/>
</dbReference>
<evidence type="ECO:0000256" key="1">
    <source>
        <dbReference type="ARBA" id="ARBA00022490"/>
    </source>
</evidence>
<evidence type="ECO:0000313" key="11">
    <source>
        <dbReference type="Proteomes" id="UP001157947"/>
    </source>
</evidence>
<dbReference type="GO" id="GO:0005737">
    <property type="term" value="C:cytoplasm"/>
    <property type="evidence" value="ECO:0007669"/>
    <property type="project" value="UniProtKB-SubCell"/>
</dbReference>
<dbReference type="InterPro" id="IPR000905">
    <property type="entry name" value="Gcp-like_dom"/>
</dbReference>
<dbReference type="NCBIfam" id="TIGR00329">
    <property type="entry name" value="gcp_kae1"/>
    <property type="match status" value="1"/>
</dbReference>
<name>A0AA45WK45_9AQUI</name>
<dbReference type="EMBL" id="FXTX01000004">
    <property type="protein sequence ID" value="SMP05993.1"/>
    <property type="molecule type" value="Genomic_DNA"/>
</dbReference>
<dbReference type="InterPro" id="IPR043129">
    <property type="entry name" value="ATPase_NBD"/>
</dbReference>
<organism evidence="10 11">
    <name type="scientific">Venenivibrio stagnispumantis</name>
    <dbReference type="NCBI Taxonomy" id="407998"/>
    <lineage>
        <taxon>Bacteria</taxon>
        <taxon>Pseudomonadati</taxon>
        <taxon>Aquificota</taxon>
        <taxon>Aquificia</taxon>
        <taxon>Aquificales</taxon>
        <taxon>Hydrogenothermaceae</taxon>
        <taxon>Venenivibrio</taxon>
    </lineage>
</organism>
<dbReference type="Gene3D" id="3.30.420.40">
    <property type="match status" value="2"/>
</dbReference>
<evidence type="ECO:0000256" key="2">
    <source>
        <dbReference type="ARBA" id="ARBA00022679"/>
    </source>
</evidence>
<keyword evidence="6 8" id="KW-0012">Acyltransferase</keyword>
<feature type="binding site" evidence="8">
    <location>
        <begin position="133"/>
        <end position="137"/>
    </location>
    <ligand>
        <name>substrate</name>
    </ligand>
</feature>
<accession>A0AA45WK45</accession>
<dbReference type="CDD" id="cd24133">
    <property type="entry name" value="ASKHA_NBD_TsaD_bac"/>
    <property type="match status" value="1"/>
</dbReference>
<evidence type="ECO:0000256" key="7">
    <source>
        <dbReference type="ARBA" id="ARBA00048117"/>
    </source>
</evidence>
<comment type="similarity">
    <text evidence="8">Belongs to the KAE1 / TsaD family.</text>
</comment>
<keyword evidence="2 8" id="KW-0808">Transferase</keyword>
<comment type="caution">
    <text evidence="10">The sequence shown here is derived from an EMBL/GenBank/DDBJ whole genome shotgun (WGS) entry which is preliminary data.</text>
</comment>
<dbReference type="GO" id="GO:0005506">
    <property type="term" value="F:iron ion binding"/>
    <property type="evidence" value="ECO:0007669"/>
    <property type="project" value="UniProtKB-UniRule"/>
</dbReference>
<evidence type="ECO:0000256" key="6">
    <source>
        <dbReference type="ARBA" id="ARBA00023315"/>
    </source>
</evidence>
<protein>
    <recommendedName>
        <fullName evidence="8">tRNA N6-adenosine threonylcarbamoyltransferase</fullName>
        <ecNumber evidence="8">2.3.1.234</ecNumber>
    </recommendedName>
    <alternativeName>
        <fullName evidence="8">N6-L-threonylcarbamoyladenine synthase</fullName>
        <shortName evidence="8">t(6)A synthase</shortName>
    </alternativeName>
    <alternativeName>
        <fullName evidence="8">t(6)A37 threonylcarbamoyladenosine biosynthesis protein TsaD</fullName>
    </alternativeName>
    <alternativeName>
        <fullName evidence="8">tRNA threonylcarbamoyladenosine biosynthesis protein TsaD</fullName>
    </alternativeName>
</protein>
<evidence type="ECO:0000256" key="5">
    <source>
        <dbReference type="ARBA" id="ARBA00023004"/>
    </source>
</evidence>
<dbReference type="NCBIfam" id="TIGR03723">
    <property type="entry name" value="T6A_TsaD_YgjD"/>
    <property type="match status" value="1"/>
</dbReference>
<dbReference type="Pfam" id="PF00814">
    <property type="entry name" value="TsaD"/>
    <property type="match status" value="1"/>
</dbReference>
<sequence>MVILGIETSCDDTAVALYDEKKGLLSNVVSSQTKIHQEWGGVFPELAAREHTKNIFPVLDKALKDADLTLKDIDAVAITVSPGLIVSLVIGVSVGKSLSVLLNKPLIPVHHIEAHIFSIFLTQKVEYPFLALVVSGGHTEMYIINDFGNYQFVGSTLDDAVGEAYDKVARALNLGYPGGPIIDKLSKEGNEVIKLPRPLLNEKGKNRFNFSFSGLKSATIREIEKGIYKKEDIACSFQNAAVDVLVFKALDACNEFNLKNIVVAGGVSANSRLREKLKEEAEKQGINVYFPPLYLCTDNAAMVAYTGYKRFKEKGETITVDFQPMAKCRMDRFKEYLK</sequence>
<evidence type="ECO:0000256" key="3">
    <source>
        <dbReference type="ARBA" id="ARBA00022694"/>
    </source>
</evidence>
<comment type="catalytic activity">
    <reaction evidence="7 8">
        <text>L-threonylcarbamoyladenylate + adenosine(37) in tRNA = N(6)-L-threonylcarbamoyladenosine(37) in tRNA + AMP + H(+)</text>
        <dbReference type="Rhea" id="RHEA:37059"/>
        <dbReference type="Rhea" id="RHEA-COMP:10162"/>
        <dbReference type="Rhea" id="RHEA-COMP:10163"/>
        <dbReference type="ChEBI" id="CHEBI:15378"/>
        <dbReference type="ChEBI" id="CHEBI:73682"/>
        <dbReference type="ChEBI" id="CHEBI:74411"/>
        <dbReference type="ChEBI" id="CHEBI:74418"/>
        <dbReference type="ChEBI" id="CHEBI:456215"/>
        <dbReference type="EC" id="2.3.1.234"/>
    </reaction>
</comment>
<dbReference type="Proteomes" id="UP001157947">
    <property type="component" value="Unassembled WGS sequence"/>
</dbReference>
<dbReference type="AlphaFoldDB" id="A0AA45WK45"/>
<evidence type="ECO:0000256" key="4">
    <source>
        <dbReference type="ARBA" id="ARBA00022723"/>
    </source>
</evidence>
<dbReference type="RefSeq" id="WP_265134968.1">
    <property type="nucleotide sequence ID" value="NZ_FXTX01000004.1"/>
</dbReference>
<dbReference type="SUPFAM" id="SSF53067">
    <property type="entry name" value="Actin-like ATPase domain"/>
    <property type="match status" value="2"/>
</dbReference>
<feature type="binding site" evidence="8">
    <location>
        <position position="111"/>
    </location>
    <ligand>
        <name>Fe cation</name>
        <dbReference type="ChEBI" id="CHEBI:24875"/>
    </ligand>
</feature>
<dbReference type="PRINTS" id="PR00789">
    <property type="entry name" value="OSIALOPTASE"/>
</dbReference>
<evidence type="ECO:0000313" key="10">
    <source>
        <dbReference type="EMBL" id="SMP05993.1"/>
    </source>
</evidence>
<feature type="binding site" evidence="8">
    <location>
        <position position="183"/>
    </location>
    <ligand>
        <name>substrate</name>
    </ligand>
</feature>
<keyword evidence="1 8" id="KW-0963">Cytoplasm</keyword>
<gene>
    <name evidence="8" type="primary">tsaD</name>
    <name evidence="10" type="ORF">SAMN06264868_10414</name>
</gene>
<dbReference type="InterPro" id="IPR017861">
    <property type="entry name" value="KAE1/TsaD"/>
</dbReference>
<dbReference type="HAMAP" id="MF_01445">
    <property type="entry name" value="TsaD"/>
    <property type="match status" value="1"/>
</dbReference>
<dbReference type="GO" id="GO:0002949">
    <property type="term" value="P:tRNA threonylcarbamoyladenosine modification"/>
    <property type="evidence" value="ECO:0007669"/>
    <property type="project" value="UniProtKB-UniRule"/>
</dbReference>
<proteinExistence type="inferred from homology"/>
<evidence type="ECO:0000256" key="8">
    <source>
        <dbReference type="HAMAP-Rule" id="MF_01445"/>
    </source>
</evidence>
<keyword evidence="11" id="KW-1185">Reference proteome</keyword>
<dbReference type="PANTHER" id="PTHR11735:SF6">
    <property type="entry name" value="TRNA N6-ADENOSINE THREONYLCARBAMOYLTRANSFERASE, MITOCHONDRIAL"/>
    <property type="match status" value="1"/>
</dbReference>
<evidence type="ECO:0000259" key="9">
    <source>
        <dbReference type="Pfam" id="PF00814"/>
    </source>
</evidence>
<dbReference type="GO" id="GO:0061711">
    <property type="term" value="F:tRNA N(6)-L-threonylcarbamoyladenine synthase activity"/>
    <property type="evidence" value="ECO:0007669"/>
    <property type="project" value="UniProtKB-EC"/>
</dbReference>
<feature type="domain" description="Gcp-like" evidence="9">
    <location>
        <begin position="24"/>
        <end position="305"/>
    </location>
</feature>
<feature type="binding site" evidence="8">
    <location>
        <position position="270"/>
    </location>
    <ligand>
        <name>substrate</name>
    </ligand>
</feature>
<keyword evidence="5 8" id="KW-0408">Iron</keyword>
<dbReference type="EC" id="2.3.1.234" evidence="8"/>
<feature type="binding site" evidence="8">
    <location>
        <position position="115"/>
    </location>
    <ligand>
        <name>Fe cation</name>
        <dbReference type="ChEBI" id="CHEBI:24875"/>
    </ligand>
</feature>